<keyword evidence="1" id="KW-0175">Coiled coil</keyword>
<keyword evidence="3" id="KW-1185">Reference proteome</keyword>
<evidence type="ECO:0000256" key="1">
    <source>
        <dbReference type="SAM" id="Coils"/>
    </source>
</evidence>
<proteinExistence type="predicted"/>
<gene>
    <name evidence="2" type="ORF">Ep4_036</name>
</gene>
<evidence type="ECO:0000313" key="3">
    <source>
        <dbReference type="Proteomes" id="UP001304640"/>
    </source>
</evidence>
<name>A0AAU9E6V3_9CAUD</name>
<organism evidence="2 3">
    <name type="scientific">Pseudomonas phage Ep4</name>
    <dbReference type="NCBI Taxonomy" id="3057492"/>
    <lineage>
        <taxon>Viruses</taxon>
        <taxon>Duplodnaviria</taxon>
        <taxon>Heunggongvirae</taxon>
        <taxon>Uroviricota</taxon>
        <taxon>Caudoviricetes</taxon>
        <taxon>Autographivirales</taxon>
        <taxon>Autoscriptoviridae</taxon>
        <taxon>Corkvirinae</taxon>
        <taxon>Actinidiaevirus</taxon>
        <taxon>Actinidiaevirus Ep4</taxon>
    </lineage>
</organism>
<dbReference type="EMBL" id="LC776701">
    <property type="protein sequence ID" value="BEQ12895.1"/>
    <property type="molecule type" value="Genomic_DNA"/>
</dbReference>
<dbReference type="Proteomes" id="UP001304640">
    <property type="component" value="Segment"/>
</dbReference>
<protein>
    <submittedName>
        <fullName evidence="2">Head to tail connecting protein</fullName>
    </submittedName>
</protein>
<feature type="coiled-coil region" evidence="1">
    <location>
        <begin position="84"/>
        <end position="111"/>
    </location>
</feature>
<accession>A0AAU9E6V3</accession>
<reference evidence="2 3" key="1">
    <citation type="submission" date="2023-07" db="EMBL/GenBank/DDBJ databases">
        <title>Complete genome sequence of Pseudomonas phage Ep4.</title>
        <authorList>
            <person name="Aono M."/>
            <person name="Yagi H."/>
            <person name="Kobayashi K."/>
        </authorList>
    </citation>
    <scope>NUCLEOTIDE SEQUENCE [LARGE SCALE GENOMIC DNA]</scope>
    <source>
        <strain evidence="2 3">Ep4</strain>
    </source>
</reference>
<evidence type="ECO:0000313" key="2">
    <source>
        <dbReference type="EMBL" id="BEQ12895.1"/>
    </source>
</evidence>
<sequence>MHIPLAHILVNEVNPDFVSEVLAGGLKLSVLTGVSALGRSADVTKLLQVAQALSVILPVLTQSSQRMDSERVINRVFEGFGLNVEDYALTKEELQAKLAQAQQEQQAAQAQAGGGPVATDLSTVAGQISDTGVL</sequence>